<protein>
    <recommendedName>
        <fullName evidence="3">DDE Tnp4 domain-containing protein</fullName>
    </recommendedName>
</protein>
<accession>A0AAV8VJE3</accession>
<gene>
    <name evidence="1" type="ORF">NQ315_002748</name>
</gene>
<reference evidence="1 2" key="1">
    <citation type="journal article" date="2023" name="Insect Mol. Biol.">
        <title>Genome sequencing provides insights into the evolution of gene families encoding plant cell wall-degrading enzymes in longhorned beetles.</title>
        <authorList>
            <person name="Shin N.R."/>
            <person name="Okamura Y."/>
            <person name="Kirsch R."/>
            <person name="Pauchet Y."/>
        </authorList>
    </citation>
    <scope>NUCLEOTIDE SEQUENCE [LARGE SCALE GENOMIC DNA]</scope>
    <source>
        <strain evidence="1">EAD_L_NR</strain>
    </source>
</reference>
<proteinExistence type="predicted"/>
<name>A0AAV8VJE3_9CUCU</name>
<dbReference type="EMBL" id="JANEYG010000070">
    <property type="protein sequence ID" value="KAJ8914476.1"/>
    <property type="molecule type" value="Genomic_DNA"/>
</dbReference>
<evidence type="ECO:0008006" key="3">
    <source>
        <dbReference type="Google" id="ProtNLM"/>
    </source>
</evidence>
<evidence type="ECO:0000313" key="1">
    <source>
        <dbReference type="EMBL" id="KAJ8914476.1"/>
    </source>
</evidence>
<keyword evidence="2" id="KW-1185">Reference proteome</keyword>
<comment type="caution">
    <text evidence="1">The sequence shown here is derived from an EMBL/GenBank/DDBJ whole genome shotgun (WGS) entry which is preliminary data.</text>
</comment>
<sequence>MCEDHFDMEKDTINYTKYKMGFSQKILLTDEAIPTKFHRQEDRKRRLSDAESSREMDYNKELCILADRGFKHLEQILHEKGMKTIKATQCKCWCEVIKN</sequence>
<evidence type="ECO:0000313" key="2">
    <source>
        <dbReference type="Proteomes" id="UP001159042"/>
    </source>
</evidence>
<dbReference type="Proteomes" id="UP001159042">
    <property type="component" value="Unassembled WGS sequence"/>
</dbReference>
<dbReference type="AlphaFoldDB" id="A0AAV8VJE3"/>
<organism evidence="1 2">
    <name type="scientific">Exocentrus adspersus</name>
    <dbReference type="NCBI Taxonomy" id="1586481"/>
    <lineage>
        <taxon>Eukaryota</taxon>
        <taxon>Metazoa</taxon>
        <taxon>Ecdysozoa</taxon>
        <taxon>Arthropoda</taxon>
        <taxon>Hexapoda</taxon>
        <taxon>Insecta</taxon>
        <taxon>Pterygota</taxon>
        <taxon>Neoptera</taxon>
        <taxon>Endopterygota</taxon>
        <taxon>Coleoptera</taxon>
        <taxon>Polyphaga</taxon>
        <taxon>Cucujiformia</taxon>
        <taxon>Chrysomeloidea</taxon>
        <taxon>Cerambycidae</taxon>
        <taxon>Lamiinae</taxon>
        <taxon>Acanthocinini</taxon>
        <taxon>Exocentrus</taxon>
    </lineage>
</organism>